<feature type="transmembrane region" description="Helical" evidence="1">
    <location>
        <begin position="6"/>
        <end position="30"/>
    </location>
</feature>
<name>A0A9P0BGW4_BRAAE</name>
<proteinExistence type="predicted"/>
<dbReference type="OrthoDB" id="6782371at2759"/>
<accession>A0A9P0BGW4</accession>
<dbReference type="EMBL" id="OV121139">
    <property type="protein sequence ID" value="CAH0563107.1"/>
    <property type="molecule type" value="Genomic_DNA"/>
</dbReference>
<protein>
    <submittedName>
        <fullName evidence="2">Uncharacterized protein</fullName>
    </submittedName>
</protein>
<organism evidence="2 3">
    <name type="scientific">Brassicogethes aeneus</name>
    <name type="common">Rape pollen beetle</name>
    <name type="synonym">Meligethes aeneus</name>
    <dbReference type="NCBI Taxonomy" id="1431903"/>
    <lineage>
        <taxon>Eukaryota</taxon>
        <taxon>Metazoa</taxon>
        <taxon>Ecdysozoa</taxon>
        <taxon>Arthropoda</taxon>
        <taxon>Hexapoda</taxon>
        <taxon>Insecta</taxon>
        <taxon>Pterygota</taxon>
        <taxon>Neoptera</taxon>
        <taxon>Endopterygota</taxon>
        <taxon>Coleoptera</taxon>
        <taxon>Polyphaga</taxon>
        <taxon>Cucujiformia</taxon>
        <taxon>Nitidulidae</taxon>
        <taxon>Meligethinae</taxon>
        <taxon>Brassicogethes</taxon>
    </lineage>
</organism>
<dbReference type="Proteomes" id="UP001154078">
    <property type="component" value="Chromosome 8"/>
</dbReference>
<keyword evidence="1" id="KW-0472">Membrane</keyword>
<keyword evidence="3" id="KW-1185">Reference proteome</keyword>
<evidence type="ECO:0000313" key="2">
    <source>
        <dbReference type="EMBL" id="CAH0563107.1"/>
    </source>
</evidence>
<evidence type="ECO:0000313" key="3">
    <source>
        <dbReference type="Proteomes" id="UP001154078"/>
    </source>
</evidence>
<sequence>MLQVLYKVYILLIYYMFCDFLALFNVLTVVNKKQASLKSLNITKEKYIFLRDNIDNMDNINNEDNVENQPSVLKNKSGQYIGRGQRIILFNMVKKHINEGTSKNASVILTSEETGILKSTIWSTIKQMEHDRKATSPLKKRKRASQYDKLSEEQKKCLRKVVHNFFINNEIPNLSKIYQSVKDDDNLPPISRTNLWKKTWLQV</sequence>
<keyword evidence="1" id="KW-1133">Transmembrane helix</keyword>
<dbReference type="AlphaFoldDB" id="A0A9P0BGW4"/>
<keyword evidence="1" id="KW-0812">Transmembrane</keyword>
<reference evidence="2" key="1">
    <citation type="submission" date="2021-12" db="EMBL/GenBank/DDBJ databases">
        <authorList>
            <person name="King R."/>
        </authorList>
    </citation>
    <scope>NUCLEOTIDE SEQUENCE</scope>
</reference>
<gene>
    <name evidence="2" type="ORF">MELIAE_LOCUS12092</name>
</gene>
<evidence type="ECO:0000256" key="1">
    <source>
        <dbReference type="SAM" id="Phobius"/>
    </source>
</evidence>